<dbReference type="PANTHER" id="PTHR34821">
    <property type="entry name" value="INNER MEMBRANE PROTEIN YDCZ"/>
    <property type="match status" value="1"/>
</dbReference>
<name>A0A1G5MBQ1_9PSED</name>
<keyword evidence="1" id="KW-0812">Transmembrane</keyword>
<dbReference type="EMBL" id="FMWB01000001">
    <property type="protein sequence ID" value="SCZ21810.1"/>
    <property type="molecule type" value="Genomic_DNA"/>
</dbReference>
<dbReference type="AlphaFoldDB" id="A0A1G5MBQ1"/>
<feature type="transmembrane region" description="Helical" evidence="1">
    <location>
        <begin position="104"/>
        <end position="123"/>
    </location>
</feature>
<keyword evidence="1" id="KW-0472">Membrane</keyword>
<proteinExistence type="predicted"/>
<organism evidence="2 3">
    <name type="scientific">Pseudomonas oryzihabitans</name>
    <dbReference type="NCBI Taxonomy" id="47885"/>
    <lineage>
        <taxon>Bacteria</taxon>
        <taxon>Pseudomonadati</taxon>
        <taxon>Pseudomonadota</taxon>
        <taxon>Gammaproteobacteria</taxon>
        <taxon>Pseudomonadales</taxon>
        <taxon>Pseudomonadaceae</taxon>
        <taxon>Pseudomonas</taxon>
    </lineage>
</organism>
<feature type="transmembrane region" description="Helical" evidence="1">
    <location>
        <begin position="129"/>
        <end position="147"/>
    </location>
</feature>
<sequence>MNTANWAYILIVVAGFLQAAGAAMNGSLNKALVNPWLATSVSFVMVTFVAIGLFICMPRPLPSVSQIGDMPWWAPLGGIAGAVAVFAGLLFIQRLGAAPVNGVTITANLIASLAIDHFGLFSMEQHAVNGWRLLGAILMIAGVVLIARF</sequence>
<keyword evidence="1" id="KW-1133">Transmembrane helix</keyword>
<evidence type="ECO:0000313" key="2">
    <source>
        <dbReference type="EMBL" id="SCZ21810.1"/>
    </source>
</evidence>
<comment type="caution">
    <text evidence="2">The sequence shown here is derived from an EMBL/GenBank/DDBJ whole genome shotgun (WGS) entry which is preliminary data.</text>
</comment>
<feature type="transmembrane region" description="Helical" evidence="1">
    <location>
        <begin position="72"/>
        <end position="92"/>
    </location>
</feature>
<feature type="transmembrane region" description="Helical" evidence="1">
    <location>
        <begin position="6"/>
        <end position="24"/>
    </location>
</feature>
<feature type="transmembrane region" description="Helical" evidence="1">
    <location>
        <begin position="36"/>
        <end position="60"/>
    </location>
</feature>
<dbReference type="OrthoDB" id="7864805at2"/>
<reference evidence="3" key="1">
    <citation type="submission" date="2016-10" db="EMBL/GenBank/DDBJ databases">
        <authorList>
            <person name="de Groot N.N."/>
        </authorList>
    </citation>
    <scope>NUCLEOTIDE SEQUENCE [LARGE SCALE GENOMIC DNA]</scope>
    <source>
        <strain evidence="3">DSM 15758</strain>
    </source>
</reference>
<dbReference type="Pfam" id="PF04657">
    <property type="entry name" value="DMT_YdcZ"/>
    <property type="match status" value="1"/>
</dbReference>
<dbReference type="STRING" id="237610.BJP27_05305"/>
<dbReference type="eggNOG" id="COG3238">
    <property type="taxonomic scope" value="Bacteria"/>
</dbReference>
<dbReference type="RefSeq" id="WP_027599759.1">
    <property type="nucleotide sequence ID" value="NZ_CP189647.1"/>
</dbReference>
<protein>
    <submittedName>
        <fullName evidence="2">Transporter family-2 protein</fullName>
    </submittedName>
</protein>
<accession>A0A1G5MBQ1</accession>
<dbReference type="InterPro" id="IPR006750">
    <property type="entry name" value="YdcZ"/>
</dbReference>
<gene>
    <name evidence="2" type="ORF">SAMN05216279_101432</name>
</gene>
<dbReference type="GO" id="GO:0005886">
    <property type="term" value="C:plasma membrane"/>
    <property type="evidence" value="ECO:0007669"/>
    <property type="project" value="TreeGrafter"/>
</dbReference>
<evidence type="ECO:0000313" key="3">
    <source>
        <dbReference type="Proteomes" id="UP000183046"/>
    </source>
</evidence>
<dbReference type="PANTHER" id="PTHR34821:SF2">
    <property type="entry name" value="INNER MEMBRANE PROTEIN YDCZ"/>
    <property type="match status" value="1"/>
</dbReference>
<dbReference type="GeneID" id="57557861"/>
<evidence type="ECO:0000256" key="1">
    <source>
        <dbReference type="SAM" id="Phobius"/>
    </source>
</evidence>
<dbReference type="Proteomes" id="UP000183046">
    <property type="component" value="Unassembled WGS sequence"/>
</dbReference>